<dbReference type="InterPro" id="IPR012340">
    <property type="entry name" value="NA-bd_OB-fold"/>
</dbReference>
<reference evidence="10 11" key="1">
    <citation type="submission" date="2024-06" db="EMBL/GenBank/DDBJ databases">
        <authorList>
            <person name="Li Z."/>
            <person name="Jiang Y."/>
        </authorList>
    </citation>
    <scope>NUCLEOTIDE SEQUENCE [LARGE SCALE GENOMIC DNA]</scope>
    <source>
        <strain evidence="10 11">HSW-8</strain>
    </source>
</reference>
<dbReference type="EMBL" id="JBEPIJ010000005">
    <property type="protein sequence ID" value="MES0873602.1"/>
    <property type="molecule type" value="Genomic_DNA"/>
</dbReference>
<evidence type="ECO:0000256" key="4">
    <source>
        <dbReference type="ARBA" id="ARBA00022763"/>
    </source>
</evidence>
<dbReference type="Gene3D" id="1.20.1440.120">
    <property type="entry name" value="Recombination protein O, C-terminal domain"/>
    <property type="match status" value="1"/>
</dbReference>
<dbReference type="SUPFAM" id="SSF50249">
    <property type="entry name" value="Nucleic acid-binding proteins"/>
    <property type="match status" value="1"/>
</dbReference>
<dbReference type="Pfam" id="PF11967">
    <property type="entry name" value="RecO_N"/>
    <property type="match status" value="1"/>
</dbReference>
<dbReference type="InterPro" id="IPR037278">
    <property type="entry name" value="ARFGAP/RecO"/>
</dbReference>
<dbReference type="NCBIfam" id="TIGR00613">
    <property type="entry name" value="reco"/>
    <property type="match status" value="1"/>
</dbReference>
<evidence type="ECO:0000256" key="3">
    <source>
        <dbReference type="ARBA" id="ARBA00021310"/>
    </source>
</evidence>
<dbReference type="PANTHER" id="PTHR33991">
    <property type="entry name" value="DNA REPAIR PROTEIN RECO"/>
    <property type="match status" value="1"/>
</dbReference>
<evidence type="ECO:0000256" key="5">
    <source>
        <dbReference type="ARBA" id="ARBA00023172"/>
    </source>
</evidence>
<proteinExistence type="inferred from homology"/>
<evidence type="ECO:0000256" key="6">
    <source>
        <dbReference type="ARBA" id="ARBA00023204"/>
    </source>
</evidence>
<dbReference type="InterPro" id="IPR022572">
    <property type="entry name" value="DNA_rep/recomb_RecO_N"/>
</dbReference>
<dbReference type="Pfam" id="PF02565">
    <property type="entry name" value="RecO_C"/>
    <property type="match status" value="1"/>
</dbReference>
<dbReference type="Gene3D" id="2.40.50.140">
    <property type="entry name" value="Nucleic acid-binding proteins"/>
    <property type="match status" value="1"/>
</dbReference>
<dbReference type="SUPFAM" id="SSF57863">
    <property type="entry name" value="ArfGap/RecO-like zinc finger"/>
    <property type="match status" value="1"/>
</dbReference>
<gene>
    <name evidence="8 10" type="primary">recO</name>
    <name evidence="10" type="ORF">ABSH63_06240</name>
</gene>
<dbReference type="RefSeq" id="WP_352888372.1">
    <property type="nucleotide sequence ID" value="NZ_JBEPIJ010000005.1"/>
</dbReference>
<evidence type="ECO:0000259" key="9">
    <source>
        <dbReference type="Pfam" id="PF11967"/>
    </source>
</evidence>
<organism evidence="10 11">
    <name type="scientific">Sinimarinibacterium thermocellulolyticum</name>
    <dbReference type="NCBI Taxonomy" id="3170016"/>
    <lineage>
        <taxon>Bacteria</taxon>
        <taxon>Pseudomonadati</taxon>
        <taxon>Pseudomonadota</taxon>
        <taxon>Gammaproteobacteria</taxon>
        <taxon>Nevskiales</taxon>
        <taxon>Nevskiaceae</taxon>
        <taxon>Sinimarinibacterium</taxon>
    </lineage>
</organism>
<comment type="caution">
    <text evidence="10">The sequence shown here is derived from an EMBL/GenBank/DDBJ whole genome shotgun (WGS) entry which is preliminary data.</text>
</comment>
<evidence type="ECO:0000313" key="11">
    <source>
        <dbReference type="Proteomes" id="UP001465331"/>
    </source>
</evidence>
<sequence>MSRRTIELEPAFVLAQRPYRDSSRLLEMLTLHHGRVGLVARGVRARRSHLGAALQSFTPLLVSWQATGELGTLRAAEARGPAIPLSGERIFYGWYLNELLLRLLQRDDPHPRLYALYETLLPQLAGAADEAEIALRVFEKRLLADLGYALHLPDWLDAGGRYRYDALSGPVEDRVGVAGSSLIALREERFDSAQTLRDARSVLRAALRVHLGDRELATARLLRELRRRQ</sequence>
<dbReference type="InterPro" id="IPR042242">
    <property type="entry name" value="RecO_C"/>
</dbReference>
<evidence type="ECO:0000256" key="1">
    <source>
        <dbReference type="ARBA" id="ARBA00003065"/>
    </source>
</evidence>
<feature type="domain" description="DNA replication/recombination mediator RecO N-terminal" evidence="9">
    <location>
        <begin position="9"/>
        <end position="78"/>
    </location>
</feature>
<comment type="function">
    <text evidence="1 8">Involved in DNA repair and RecF pathway recombination.</text>
</comment>
<keyword evidence="4 8" id="KW-0227">DNA damage</keyword>
<dbReference type="InterPro" id="IPR003717">
    <property type="entry name" value="RecO"/>
</dbReference>
<keyword evidence="5 8" id="KW-0233">DNA recombination</keyword>
<name>A0ABV2A8S1_9GAMM</name>
<dbReference type="PANTHER" id="PTHR33991:SF1">
    <property type="entry name" value="DNA REPAIR PROTEIN RECO"/>
    <property type="match status" value="1"/>
</dbReference>
<keyword evidence="11" id="KW-1185">Reference proteome</keyword>
<comment type="similarity">
    <text evidence="2 8">Belongs to the RecO family.</text>
</comment>
<evidence type="ECO:0000256" key="2">
    <source>
        <dbReference type="ARBA" id="ARBA00007452"/>
    </source>
</evidence>
<dbReference type="Proteomes" id="UP001465331">
    <property type="component" value="Unassembled WGS sequence"/>
</dbReference>
<protein>
    <recommendedName>
        <fullName evidence="3 8">DNA repair protein RecO</fullName>
    </recommendedName>
    <alternativeName>
        <fullName evidence="7 8">Recombination protein O</fullName>
    </alternativeName>
</protein>
<accession>A0ABV2A8S1</accession>
<dbReference type="HAMAP" id="MF_00201">
    <property type="entry name" value="RecO"/>
    <property type="match status" value="1"/>
</dbReference>
<keyword evidence="6 8" id="KW-0234">DNA repair</keyword>
<evidence type="ECO:0000313" key="10">
    <source>
        <dbReference type="EMBL" id="MES0873602.1"/>
    </source>
</evidence>
<evidence type="ECO:0000256" key="7">
    <source>
        <dbReference type="ARBA" id="ARBA00033409"/>
    </source>
</evidence>
<evidence type="ECO:0000256" key="8">
    <source>
        <dbReference type="HAMAP-Rule" id="MF_00201"/>
    </source>
</evidence>